<comment type="subcellular location">
    <subcellularLocation>
        <location evidence="1">Membrane</location>
        <topology evidence="1">Multi-pass membrane protein</topology>
    </subcellularLocation>
</comment>
<evidence type="ECO:0000256" key="3">
    <source>
        <dbReference type="ARBA" id="ARBA00022692"/>
    </source>
</evidence>
<comment type="similarity">
    <text evidence="2">Belongs to the EamA transporter family.</text>
</comment>
<feature type="domain" description="EamA" evidence="7">
    <location>
        <begin position="8"/>
        <end position="142"/>
    </location>
</feature>
<feature type="domain" description="EamA" evidence="7">
    <location>
        <begin position="153"/>
        <end position="298"/>
    </location>
</feature>
<dbReference type="InterPro" id="IPR050638">
    <property type="entry name" value="AA-Vitamin_Transporters"/>
</dbReference>
<dbReference type="Pfam" id="PF00892">
    <property type="entry name" value="EamA"/>
    <property type="match status" value="2"/>
</dbReference>
<evidence type="ECO:0000256" key="6">
    <source>
        <dbReference type="SAM" id="Phobius"/>
    </source>
</evidence>
<evidence type="ECO:0000313" key="8">
    <source>
        <dbReference type="EMBL" id="QKJ25134.1"/>
    </source>
</evidence>
<keyword evidence="9" id="KW-1185">Reference proteome</keyword>
<gene>
    <name evidence="8" type="ORF">HRU87_02755</name>
</gene>
<dbReference type="InterPro" id="IPR000620">
    <property type="entry name" value="EamA_dom"/>
</dbReference>
<evidence type="ECO:0000259" key="7">
    <source>
        <dbReference type="Pfam" id="PF00892"/>
    </source>
</evidence>
<evidence type="ECO:0000256" key="1">
    <source>
        <dbReference type="ARBA" id="ARBA00004141"/>
    </source>
</evidence>
<feature type="transmembrane region" description="Helical" evidence="6">
    <location>
        <begin position="40"/>
        <end position="58"/>
    </location>
</feature>
<feature type="transmembrane region" description="Helical" evidence="6">
    <location>
        <begin position="152"/>
        <end position="171"/>
    </location>
</feature>
<dbReference type="AlphaFoldDB" id="A0A7D4UD91"/>
<dbReference type="RefSeq" id="WP_173493431.1">
    <property type="nucleotide sequence ID" value="NZ_CP054056.1"/>
</dbReference>
<dbReference type="PANTHER" id="PTHR32322">
    <property type="entry name" value="INNER MEMBRANE TRANSPORTER"/>
    <property type="match status" value="1"/>
</dbReference>
<dbReference type="InterPro" id="IPR037185">
    <property type="entry name" value="EmrE-like"/>
</dbReference>
<dbReference type="Gene3D" id="1.10.3730.20">
    <property type="match status" value="1"/>
</dbReference>
<feature type="transmembrane region" description="Helical" evidence="6">
    <location>
        <begin position="183"/>
        <end position="205"/>
    </location>
</feature>
<name>A0A7D4UD91_9MICO</name>
<keyword evidence="5 6" id="KW-0472">Membrane</keyword>
<keyword evidence="3 6" id="KW-0812">Transmembrane</keyword>
<dbReference type="KEGG" id="aqg:HRU87_02755"/>
<dbReference type="GO" id="GO:0016020">
    <property type="term" value="C:membrane"/>
    <property type="evidence" value="ECO:0007669"/>
    <property type="project" value="UniProtKB-SubCell"/>
</dbReference>
<keyword evidence="4 6" id="KW-1133">Transmembrane helix</keyword>
<evidence type="ECO:0000256" key="2">
    <source>
        <dbReference type="ARBA" id="ARBA00007362"/>
    </source>
</evidence>
<dbReference type="EMBL" id="CP054056">
    <property type="protein sequence ID" value="QKJ25134.1"/>
    <property type="molecule type" value="Genomic_DNA"/>
</dbReference>
<dbReference type="Proteomes" id="UP000501003">
    <property type="component" value="Chromosome"/>
</dbReference>
<feature type="transmembrane region" description="Helical" evidence="6">
    <location>
        <begin position="96"/>
        <end position="120"/>
    </location>
</feature>
<feature type="transmembrane region" description="Helical" evidence="6">
    <location>
        <begin position="70"/>
        <end position="90"/>
    </location>
</feature>
<sequence>MSQKHPTLGVIFALIAAVLFGLNASTTKVIIQSGISAEQVVFIRSLFSFSLALIWALIANRQALKISPRLLPRLLVLGVVGVGMLQWTYSSSLVRLPVGIALLIEYTAVLWVPIVAMLLFKEKVSRVIWLGAVMVLGGLAVVAQIWDSQLDGIGILLALGAAASLTIYFITGERIQRVLPTNVVMAYGMLFASLFFLPLSDLSNFRFDALGSPLDLSGNLSGIEVPLWLALSWLGVMGSFLPMAFSYLALRHLSATIVGIIATSETVLAFGFALAWLGELITLTQALGGIVVVIGILIAQTARKQSAVKVVE</sequence>
<protein>
    <submittedName>
        <fullName evidence="8">DMT family transporter</fullName>
    </submittedName>
</protein>
<feature type="transmembrane region" description="Helical" evidence="6">
    <location>
        <begin position="283"/>
        <end position="299"/>
    </location>
</feature>
<proteinExistence type="inferred from homology"/>
<evidence type="ECO:0000313" key="9">
    <source>
        <dbReference type="Proteomes" id="UP000501003"/>
    </source>
</evidence>
<feature type="transmembrane region" description="Helical" evidence="6">
    <location>
        <begin position="257"/>
        <end position="277"/>
    </location>
</feature>
<evidence type="ECO:0000256" key="4">
    <source>
        <dbReference type="ARBA" id="ARBA00022989"/>
    </source>
</evidence>
<feature type="transmembrane region" description="Helical" evidence="6">
    <location>
        <begin position="225"/>
        <end position="250"/>
    </location>
</feature>
<accession>A0A7D4UD91</accession>
<dbReference type="PANTHER" id="PTHR32322:SF2">
    <property type="entry name" value="EAMA DOMAIN-CONTAINING PROTEIN"/>
    <property type="match status" value="1"/>
</dbReference>
<organism evidence="8 9">
    <name type="scientific">Aquiluna borgnonia</name>
    <dbReference type="NCBI Taxonomy" id="2499157"/>
    <lineage>
        <taxon>Bacteria</taxon>
        <taxon>Bacillati</taxon>
        <taxon>Actinomycetota</taxon>
        <taxon>Actinomycetes</taxon>
        <taxon>Micrococcales</taxon>
        <taxon>Microbacteriaceae</taxon>
        <taxon>Luna cluster</taxon>
        <taxon>Luna-1 subcluster</taxon>
        <taxon>Aquiluna</taxon>
    </lineage>
</organism>
<evidence type="ECO:0000256" key="5">
    <source>
        <dbReference type="ARBA" id="ARBA00023136"/>
    </source>
</evidence>
<reference evidence="8 9" key="1">
    <citation type="submission" date="2020-05" db="EMBL/GenBank/DDBJ databases">
        <title>Aquirufa sp. strain 15G-AUS-rot a new Aquirufa species.</title>
        <authorList>
            <person name="Pitt A."/>
            <person name="Hahn M.W."/>
        </authorList>
    </citation>
    <scope>NUCLEOTIDE SEQUENCE [LARGE SCALE GENOMIC DNA]</scope>
    <source>
        <strain evidence="8 9">15G-AUS-rot</strain>
    </source>
</reference>
<feature type="transmembrane region" description="Helical" evidence="6">
    <location>
        <begin position="127"/>
        <end position="146"/>
    </location>
</feature>
<dbReference type="SUPFAM" id="SSF103481">
    <property type="entry name" value="Multidrug resistance efflux transporter EmrE"/>
    <property type="match status" value="2"/>
</dbReference>